<sequence>MSSPPPAAIQGYSVDEPAPAPPAATDIALPASPPPAAVSPPPGPPPQHHEPEPAPAPVRQAADTPALPERPAEDEFADPQIASLHAIFPDFDAALLQSVLESVGGNEDRAVDALLGMSDPEHVPTAAPPPNPNPQRTLTQEELDEEFARQLMLQDEQEYQQRRQAPLAYTPRAGRPQGLPPAADPERAPGADGQKDTMADVQEHISRIAETGKRTFSSLVSKVKAKVQEFDQARNTPQGQGPSSAAGTQPSWGTPGGQPGLDRHAQAAYYAPRAPADAPPAASASANSANAPAPRPSLAPAEGGATPPPPSTSPGRPNIDAGKIGLLPKRPVSLVGAGAGAAGRQPDDEDDELEYVENPFEEGPTRT</sequence>
<reference evidence="1" key="2">
    <citation type="journal article" date="2022" name="New Phytol.">
        <title>Evolutionary transition to the ectomycorrhizal habit in the genomes of a hyperdiverse lineage of mushroom-forming fungi.</title>
        <authorList>
            <person name="Looney B."/>
            <person name="Miyauchi S."/>
            <person name="Morin E."/>
            <person name="Drula E."/>
            <person name="Courty P.E."/>
            <person name="Kohler A."/>
            <person name="Kuo A."/>
            <person name="LaButti K."/>
            <person name="Pangilinan J."/>
            <person name="Lipzen A."/>
            <person name="Riley R."/>
            <person name="Andreopoulos W."/>
            <person name="He G."/>
            <person name="Johnson J."/>
            <person name="Nolan M."/>
            <person name="Tritt A."/>
            <person name="Barry K.W."/>
            <person name="Grigoriev I.V."/>
            <person name="Nagy L.G."/>
            <person name="Hibbett D."/>
            <person name="Henrissat B."/>
            <person name="Matheny P.B."/>
            <person name="Labbe J."/>
            <person name="Martin F.M."/>
        </authorList>
    </citation>
    <scope>NUCLEOTIDE SEQUENCE</scope>
    <source>
        <strain evidence="1">FP105234-sp</strain>
    </source>
</reference>
<accession>A0ACB8R846</accession>
<name>A0ACB8R846_9AGAM</name>
<organism evidence="1 2">
    <name type="scientific">Auriscalpium vulgare</name>
    <dbReference type="NCBI Taxonomy" id="40419"/>
    <lineage>
        <taxon>Eukaryota</taxon>
        <taxon>Fungi</taxon>
        <taxon>Dikarya</taxon>
        <taxon>Basidiomycota</taxon>
        <taxon>Agaricomycotina</taxon>
        <taxon>Agaricomycetes</taxon>
        <taxon>Russulales</taxon>
        <taxon>Auriscalpiaceae</taxon>
        <taxon>Auriscalpium</taxon>
    </lineage>
</organism>
<keyword evidence="2" id="KW-1185">Reference proteome</keyword>
<evidence type="ECO:0000313" key="1">
    <source>
        <dbReference type="EMBL" id="KAI0039766.1"/>
    </source>
</evidence>
<dbReference type="EMBL" id="MU276265">
    <property type="protein sequence ID" value="KAI0039766.1"/>
    <property type="molecule type" value="Genomic_DNA"/>
</dbReference>
<reference evidence="1" key="1">
    <citation type="submission" date="2021-02" db="EMBL/GenBank/DDBJ databases">
        <authorList>
            <consortium name="DOE Joint Genome Institute"/>
            <person name="Ahrendt S."/>
            <person name="Looney B.P."/>
            <person name="Miyauchi S."/>
            <person name="Morin E."/>
            <person name="Drula E."/>
            <person name="Courty P.E."/>
            <person name="Chicoki N."/>
            <person name="Fauchery L."/>
            <person name="Kohler A."/>
            <person name="Kuo A."/>
            <person name="Labutti K."/>
            <person name="Pangilinan J."/>
            <person name="Lipzen A."/>
            <person name="Riley R."/>
            <person name="Andreopoulos W."/>
            <person name="He G."/>
            <person name="Johnson J."/>
            <person name="Barry K.W."/>
            <person name="Grigoriev I.V."/>
            <person name="Nagy L."/>
            <person name="Hibbett D."/>
            <person name="Henrissat B."/>
            <person name="Matheny P.B."/>
            <person name="Labbe J."/>
            <person name="Martin F."/>
        </authorList>
    </citation>
    <scope>NUCLEOTIDE SEQUENCE</scope>
    <source>
        <strain evidence="1">FP105234-sp</strain>
    </source>
</reference>
<protein>
    <submittedName>
        <fullName evidence="1">Uncharacterized protein</fullName>
    </submittedName>
</protein>
<gene>
    <name evidence="1" type="ORF">FA95DRAFT_1684134</name>
</gene>
<dbReference type="Proteomes" id="UP000814033">
    <property type="component" value="Unassembled WGS sequence"/>
</dbReference>
<evidence type="ECO:0000313" key="2">
    <source>
        <dbReference type="Proteomes" id="UP000814033"/>
    </source>
</evidence>
<comment type="caution">
    <text evidence="1">The sequence shown here is derived from an EMBL/GenBank/DDBJ whole genome shotgun (WGS) entry which is preliminary data.</text>
</comment>
<proteinExistence type="predicted"/>